<feature type="transmembrane region" description="Helical" evidence="1">
    <location>
        <begin position="349"/>
        <end position="369"/>
    </location>
</feature>
<dbReference type="Proteomes" id="UP001321825">
    <property type="component" value="Chromosome"/>
</dbReference>
<feature type="transmembrane region" description="Helical" evidence="1">
    <location>
        <begin position="43"/>
        <end position="59"/>
    </location>
</feature>
<feature type="transmembrane region" description="Helical" evidence="1">
    <location>
        <begin position="184"/>
        <end position="200"/>
    </location>
</feature>
<sequence length="440" mass="50215">MDRGMAVQAQVPVYRVRYSSWIDGLLFFIGLGSFYHINLVGELYPTELALAALGPVIWLEKRRWLAARPVSTLLLMLGVWLFAQICTDLIRHTPAMDMARGWAAITVFFVDFAVIYMLVSERPRRVYLLLFGYALGWLVQPIVQPSIYFSGEPWKFGFGYPFTLLVFTWIGWRCGADIRRMRRYVPFLLLLGLLSIYLHARSLGGFTILAAVLIGLRASRFGEQLRQRISFGKMVAFVIILGVSVTGLKQLYGHAAEQGWLGEEARMKYEIQATGKLGLLIGGRIEMIPALFAVMDSPIIGHGSWPKDPKYRKYLLFLLDLGYQRDKGQLKYAIEHSDLIPAHSHLLQAWVWAGILGAAFWVFVWIWVVKIAWHSFRTPNVLFAPLVFLALLSIWDVLFSPFGSMTRFAWALKLTVLFISWRFVRAEKRYMSLAATSVCV</sequence>
<keyword evidence="1" id="KW-0472">Membrane</keyword>
<feature type="transmembrane region" description="Helical" evidence="1">
    <location>
        <begin position="154"/>
        <end position="172"/>
    </location>
</feature>
<feature type="transmembrane region" description="Helical" evidence="1">
    <location>
        <begin position="234"/>
        <end position="252"/>
    </location>
</feature>
<gene>
    <name evidence="2" type="ORF">MIT9_P1845</name>
</gene>
<reference evidence="3" key="1">
    <citation type="journal article" date="2024" name="Int. J. Syst. Evol. Microbiol.">
        <title>Methylomarinovum tepidoasis sp. nov., a moderately thermophilic methanotroph of the family Methylothermaceae isolated from a deep-sea hydrothermal field.</title>
        <authorList>
            <person name="Hirayama H."/>
            <person name="Takaki Y."/>
            <person name="Abe M."/>
            <person name="Miyazaki M."/>
            <person name="Uematsu K."/>
            <person name="Matsui Y."/>
            <person name="Takai K."/>
        </authorList>
    </citation>
    <scope>NUCLEOTIDE SEQUENCE [LARGE SCALE GENOMIC DNA]</scope>
    <source>
        <strain evidence="3">IT-9</strain>
    </source>
</reference>
<evidence type="ECO:0000313" key="3">
    <source>
        <dbReference type="Proteomes" id="UP001321825"/>
    </source>
</evidence>
<protein>
    <recommendedName>
        <fullName evidence="4">O-antigen ligase</fullName>
    </recommendedName>
</protein>
<dbReference type="EMBL" id="AP024714">
    <property type="protein sequence ID" value="BCX82259.1"/>
    <property type="molecule type" value="Genomic_DNA"/>
</dbReference>
<dbReference type="AlphaFoldDB" id="A0AAU9C8A1"/>
<feature type="transmembrane region" description="Helical" evidence="1">
    <location>
        <begin position="102"/>
        <end position="119"/>
    </location>
</feature>
<feature type="transmembrane region" description="Helical" evidence="1">
    <location>
        <begin position="21"/>
        <end position="37"/>
    </location>
</feature>
<dbReference type="KEGG" id="mcau:MIT9_P1845"/>
<keyword evidence="3" id="KW-1185">Reference proteome</keyword>
<evidence type="ECO:0000313" key="2">
    <source>
        <dbReference type="EMBL" id="BCX82259.1"/>
    </source>
</evidence>
<feature type="transmembrane region" description="Helical" evidence="1">
    <location>
        <begin position="381"/>
        <end position="402"/>
    </location>
</feature>
<keyword evidence="1" id="KW-0812">Transmembrane</keyword>
<proteinExistence type="predicted"/>
<evidence type="ECO:0008006" key="4">
    <source>
        <dbReference type="Google" id="ProtNLM"/>
    </source>
</evidence>
<evidence type="ECO:0000256" key="1">
    <source>
        <dbReference type="SAM" id="Phobius"/>
    </source>
</evidence>
<dbReference type="RefSeq" id="WP_317704666.1">
    <property type="nucleotide sequence ID" value="NZ_AP024714.1"/>
</dbReference>
<name>A0AAU9C8A1_9GAMM</name>
<feature type="transmembrane region" description="Helical" evidence="1">
    <location>
        <begin position="408"/>
        <end position="424"/>
    </location>
</feature>
<feature type="transmembrane region" description="Helical" evidence="1">
    <location>
        <begin position="126"/>
        <end position="148"/>
    </location>
</feature>
<feature type="transmembrane region" description="Helical" evidence="1">
    <location>
        <begin position="71"/>
        <end position="90"/>
    </location>
</feature>
<organism evidence="2 3">
    <name type="scientific">Methylomarinovum caldicuralii</name>
    <dbReference type="NCBI Taxonomy" id="438856"/>
    <lineage>
        <taxon>Bacteria</taxon>
        <taxon>Pseudomonadati</taxon>
        <taxon>Pseudomonadota</taxon>
        <taxon>Gammaproteobacteria</taxon>
        <taxon>Methylococcales</taxon>
        <taxon>Methylothermaceae</taxon>
        <taxon>Methylomarinovum</taxon>
    </lineage>
</organism>
<keyword evidence="1" id="KW-1133">Transmembrane helix</keyword>
<accession>A0AAU9C8A1</accession>